<evidence type="ECO:0000256" key="1">
    <source>
        <dbReference type="SAM" id="MobiDB-lite"/>
    </source>
</evidence>
<protein>
    <submittedName>
        <fullName evidence="2">Uncharacterized protein</fullName>
    </submittedName>
</protein>
<dbReference type="EMBL" id="JAWJWF010000003">
    <property type="protein sequence ID" value="KAK6634902.1"/>
    <property type="molecule type" value="Genomic_DNA"/>
</dbReference>
<organism evidence="2 3">
    <name type="scientific">Polyplax serrata</name>
    <name type="common">Common mouse louse</name>
    <dbReference type="NCBI Taxonomy" id="468196"/>
    <lineage>
        <taxon>Eukaryota</taxon>
        <taxon>Metazoa</taxon>
        <taxon>Ecdysozoa</taxon>
        <taxon>Arthropoda</taxon>
        <taxon>Hexapoda</taxon>
        <taxon>Insecta</taxon>
        <taxon>Pterygota</taxon>
        <taxon>Neoptera</taxon>
        <taxon>Paraneoptera</taxon>
        <taxon>Psocodea</taxon>
        <taxon>Troctomorpha</taxon>
        <taxon>Phthiraptera</taxon>
        <taxon>Anoplura</taxon>
        <taxon>Polyplacidae</taxon>
        <taxon>Polyplax</taxon>
    </lineage>
</organism>
<feature type="compositionally biased region" description="Polar residues" evidence="1">
    <location>
        <begin position="52"/>
        <end position="66"/>
    </location>
</feature>
<sequence length="96" mass="11491">MSNDLTRRWRPERFFVCPHEKQRKDFRTNGEIGAGESTELTPEPHVDHHRNQQGISETDRTSSVVRQNERKGLTFREKIKMLRTNVRSDQVQRTWE</sequence>
<reference evidence="2 3" key="1">
    <citation type="submission" date="2023-09" db="EMBL/GenBank/DDBJ databases">
        <title>Genomes of two closely related lineages of the louse Polyplax serrata with different host specificities.</title>
        <authorList>
            <person name="Martinu J."/>
            <person name="Tarabai H."/>
            <person name="Stefka J."/>
            <person name="Hypsa V."/>
        </authorList>
    </citation>
    <scope>NUCLEOTIDE SEQUENCE [LARGE SCALE GENOMIC DNA]</scope>
    <source>
        <strain evidence="2">98ZLc_SE</strain>
    </source>
</reference>
<dbReference type="Proteomes" id="UP001359485">
    <property type="component" value="Unassembled WGS sequence"/>
</dbReference>
<comment type="caution">
    <text evidence="2">The sequence shown here is derived from an EMBL/GenBank/DDBJ whole genome shotgun (WGS) entry which is preliminary data.</text>
</comment>
<evidence type="ECO:0000313" key="3">
    <source>
        <dbReference type="Proteomes" id="UP001359485"/>
    </source>
</evidence>
<feature type="region of interest" description="Disordered" evidence="1">
    <location>
        <begin position="25"/>
        <end position="72"/>
    </location>
</feature>
<keyword evidence="3" id="KW-1185">Reference proteome</keyword>
<accession>A0ABR1B536</accession>
<evidence type="ECO:0000313" key="2">
    <source>
        <dbReference type="EMBL" id="KAK6634902.1"/>
    </source>
</evidence>
<name>A0ABR1B536_POLSC</name>
<proteinExistence type="predicted"/>
<gene>
    <name evidence="2" type="ORF">RUM44_000149</name>
</gene>